<name>A0AAD4GE59_BOLED</name>
<keyword evidence="1" id="KW-0175">Coiled coil</keyword>
<reference evidence="2" key="1">
    <citation type="submission" date="2019-10" db="EMBL/GenBank/DDBJ databases">
        <authorList>
            <consortium name="DOE Joint Genome Institute"/>
            <person name="Kuo A."/>
            <person name="Miyauchi S."/>
            <person name="Kiss E."/>
            <person name="Drula E."/>
            <person name="Kohler A."/>
            <person name="Sanchez-Garcia M."/>
            <person name="Andreopoulos B."/>
            <person name="Barry K.W."/>
            <person name="Bonito G."/>
            <person name="Buee M."/>
            <person name="Carver A."/>
            <person name="Chen C."/>
            <person name="Cichocki N."/>
            <person name="Clum A."/>
            <person name="Culley D."/>
            <person name="Crous P.W."/>
            <person name="Fauchery L."/>
            <person name="Girlanda M."/>
            <person name="Hayes R."/>
            <person name="Keri Z."/>
            <person name="LaButti K."/>
            <person name="Lipzen A."/>
            <person name="Lombard V."/>
            <person name="Magnuson J."/>
            <person name="Maillard F."/>
            <person name="Morin E."/>
            <person name="Murat C."/>
            <person name="Nolan M."/>
            <person name="Ohm R."/>
            <person name="Pangilinan J."/>
            <person name="Pereira M."/>
            <person name="Perotto S."/>
            <person name="Peter M."/>
            <person name="Riley R."/>
            <person name="Sitrit Y."/>
            <person name="Stielow B."/>
            <person name="Szollosi G."/>
            <person name="Zifcakova L."/>
            <person name="Stursova M."/>
            <person name="Spatafora J.W."/>
            <person name="Tedersoo L."/>
            <person name="Vaario L.-M."/>
            <person name="Yamada A."/>
            <person name="Yan M."/>
            <person name="Wang P."/>
            <person name="Xu J."/>
            <person name="Bruns T."/>
            <person name="Baldrian P."/>
            <person name="Vilgalys R."/>
            <person name="Henrissat B."/>
            <person name="Grigoriev I.V."/>
            <person name="Hibbett D."/>
            <person name="Nagy L.G."/>
            <person name="Martin F.M."/>
        </authorList>
    </citation>
    <scope>NUCLEOTIDE SEQUENCE</scope>
    <source>
        <strain evidence="2">BED1</strain>
    </source>
</reference>
<dbReference type="Gene3D" id="1.10.287.1490">
    <property type="match status" value="1"/>
</dbReference>
<reference evidence="2" key="2">
    <citation type="journal article" date="2020" name="Nat. Commun.">
        <title>Large-scale genome sequencing of mycorrhizal fungi provides insights into the early evolution of symbiotic traits.</title>
        <authorList>
            <person name="Miyauchi S."/>
            <person name="Kiss E."/>
            <person name="Kuo A."/>
            <person name="Drula E."/>
            <person name="Kohler A."/>
            <person name="Sanchez-Garcia M."/>
            <person name="Morin E."/>
            <person name="Andreopoulos B."/>
            <person name="Barry K.W."/>
            <person name="Bonito G."/>
            <person name="Buee M."/>
            <person name="Carver A."/>
            <person name="Chen C."/>
            <person name="Cichocki N."/>
            <person name="Clum A."/>
            <person name="Culley D."/>
            <person name="Crous P.W."/>
            <person name="Fauchery L."/>
            <person name="Girlanda M."/>
            <person name="Hayes R.D."/>
            <person name="Keri Z."/>
            <person name="LaButti K."/>
            <person name="Lipzen A."/>
            <person name="Lombard V."/>
            <person name="Magnuson J."/>
            <person name="Maillard F."/>
            <person name="Murat C."/>
            <person name="Nolan M."/>
            <person name="Ohm R.A."/>
            <person name="Pangilinan J."/>
            <person name="Pereira M.F."/>
            <person name="Perotto S."/>
            <person name="Peter M."/>
            <person name="Pfister S."/>
            <person name="Riley R."/>
            <person name="Sitrit Y."/>
            <person name="Stielow J.B."/>
            <person name="Szollosi G."/>
            <person name="Zifcakova L."/>
            <person name="Stursova M."/>
            <person name="Spatafora J.W."/>
            <person name="Tedersoo L."/>
            <person name="Vaario L.M."/>
            <person name="Yamada A."/>
            <person name="Yan M."/>
            <person name="Wang P."/>
            <person name="Xu J."/>
            <person name="Bruns T."/>
            <person name="Baldrian P."/>
            <person name="Vilgalys R."/>
            <person name="Dunand C."/>
            <person name="Henrissat B."/>
            <person name="Grigoriev I.V."/>
            <person name="Hibbett D."/>
            <person name="Nagy L.G."/>
            <person name="Martin F.M."/>
        </authorList>
    </citation>
    <scope>NUCLEOTIDE SEQUENCE</scope>
    <source>
        <strain evidence="2">BED1</strain>
    </source>
</reference>
<sequence length="410" mass="45232">MFGSEFPRTIREIWLAMQPRVETVEDAQISALVSSAATMQQDIGNAVDRCTFLERSLATLQSESNILLTQDAAPAMDTLLVLVNSIESLHQVTQDQRTSALLTSRDPTSAFAVVQVRAPLVTACKSQSRIVFAHFQSLSEKARNLTQKFSELATDFTFEISRAQERVERLQNMAQLAKTLRNGVESRRESWHGQKATAEEHIQQARETIRSAERKRDSAESARVVRNIFTFGLGEVFDFFDLNEEIESAERTVASAEQNAHACEQSIQRAMATLQRINGEVARLNSFGHTVHAQETTLQASVTHGQALRTRTIDLTNASLDVSLFVGTLAARSETLAVHHTAQEFAQGVLNFGRLMASDGRLNGLLVQHDPGVLQETLDMIAQSGPVSDVAALGHFIGAQQPRLAIHDLM</sequence>
<dbReference type="EMBL" id="WHUW01000015">
    <property type="protein sequence ID" value="KAF8438909.1"/>
    <property type="molecule type" value="Genomic_DNA"/>
</dbReference>
<gene>
    <name evidence="2" type="ORF">L210DRAFT_3646452</name>
</gene>
<proteinExistence type="predicted"/>
<feature type="coiled-coil region" evidence="1">
    <location>
        <begin position="160"/>
        <end position="266"/>
    </location>
</feature>
<evidence type="ECO:0000313" key="2">
    <source>
        <dbReference type="EMBL" id="KAF8438909.1"/>
    </source>
</evidence>
<comment type="caution">
    <text evidence="2">The sequence shown here is derived from an EMBL/GenBank/DDBJ whole genome shotgun (WGS) entry which is preliminary data.</text>
</comment>
<dbReference type="AlphaFoldDB" id="A0AAD4GE59"/>
<dbReference type="Proteomes" id="UP001194468">
    <property type="component" value="Unassembled WGS sequence"/>
</dbReference>
<evidence type="ECO:0000256" key="1">
    <source>
        <dbReference type="SAM" id="Coils"/>
    </source>
</evidence>
<accession>A0AAD4GE59</accession>
<protein>
    <submittedName>
        <fullName evidence="2">Uncharacterized protein</fullName>
    </submittedName>
</protein>
<evidence type="ECO:0000313" key="3">
    <source>
        <dbReference type="Proteomes" id="UP001194468"/>
    </source>
</evidence>
<keyword evidence="3" id="KW-1185">Reference proteome</keyword>
<organism evidence="2 3">
    <name type="scientific">Boletus edulis BED1</name>
    <dbReference type="NCBI Taxonomy" id="1328754"/>
    <lineage>
        <taxon>Eukaryota</taxon>
        <taxon>Fungi</taxon>
        <taxon>Dikarya</taxon>
        <taxon>Basidiomycota</taxon>
        <taxon>Agaricomycotina</taxon>
        <taxon>Agaricomycetes</taxon>
        <taxon>Agaricomycetidae</taxon>
        <taxon>Boletales</taxon>
        <taxon>Boletineae</taxon>
        <taxon>Boletaceae</taxon>
        <taxon>Boletoideae</taxon>
        <taxon>Boletus</taxon>
    </lineage>
</organism>